<name>A0A6A7Y2G1_9HYPH</name>
<gene>
    <name evidence="4" type="ORF">F0357_09760</name>
</gene>
<evidence type="ECO:0000313" key="5">
    <source>
        <dbReference type="Proteomes" id="UP000332515"/>
    </source>
</evidence>
<evidence type="ECO:0000256" key="2">
    <source>
        <dbReference type="PROSITE-ProRule" id="PRU00335"/>
    </source>
</evidence>
<dbReference type="SUPFAM" id="SSF46689">
    <property type="entry name" value="Homeodomain-like"/>
    <property type="match status" value="1"/>
</dbReference>
<dbReference type="PRINTS" id="PR00455">
    <property type="entry name" value="HTHTETR"/>
</dbReference>
<keyword evidence="5" id="KW-1185">Reference proteome</keyword>
<accession>A0A6A7Y2G1</accession>
<sequence length="268" mass="29227">MRSIGAIAHGSQIELRNRRIEEWVLTAIVQEASVLLAARRTLLRSRFPLSPPLPPPRPPCHRPAPDVKSEQALIIGRVVARALSKDKRTAILEAAAHWVAADGLAARSAKIAQAASVADGTVFKYFPTKDALLNALYVWLKQDLVDAVMAAFQARDDRPGRWEAVWSAYVDWGVAHADKRRALKQLRVSETITAESRNATLPAMTTMAGALFEGAGADPAHATSPDFTSAVFEALAEMTIDRIEADRGAHPAHRRRGFEAFWRAIGGA</sequence>
<dbReference type="Proteomes" id="UP000332515">
    <property type="component" value="Unassembled WGS sequence"/>
</dbReference>
<dbReference type="AlphaFoldDB" id="A0A6A7Y2G1"/>
<dbReference type="GO" id="GO:0003677">
    <property type="term" value="F:DNA binding"/>
    <property type="evidence" value="ECO:0007669"/>
    <property type="project" value="UniProtKB-UniRule"/>
</dbReference>
<evidence type="ECO:0000256" key="1">
    <source>
        <dbReference type="ARBA" id="ARBA00023125"/>
    </source>
</evidence>
<dbReference type="InterPro" id="IPR009057">
    <property type="entry name" value="Homeodomain-like_sf"/>
</dbReference>
<keyword evidence="1 2" id="KW-0238">DNA-binding</keyword>
<dbReference type="InterPro" id="IPR001647">
    <property type="entry name" value="HTH_TetR"/>
</dbReference>
<protein>
    <submittedName>
        <fullName evidence="4">TetR/AcrR family transcriptional regulator</fullName>
    </submittedName>
</protein>
<feature type="DNA-binding region" description="H-T-H motif" evidence="2">
    <location>
        <begin position="107"/>
        <end position="126"/>
    </location>
</feature>
<dbReference type="Gene3D" id="1.10.357.10">
    <property type="entry name" value="Tetracycline Repressor, domain 2"/>
    <property type="match status" value="1"/>
</dbReference>
<dbReference type="Pfam" id="PF00440">
    <property type="entry name" value="TetR_N"/>
    <property type="match status" value="1"/>
</dbReference>
<organism evidence="4 5">
    <name type="scientific">Segnochrobactrum spirostomi</name>
    <dbReference type="NCBI Taxonomy" id="2608987"/>
    <lineage>
        <taxon>Bacteria</taxon>
        <taxon>Pseudomonadati</taxon>
        <taxon>Pseudomonadota</taxon>
        <taxon>Alphaproteobacteria</taxon>
        <taxon>Hyphomicrobiales</taxon>
        <taxon>Segnochrobactraceae</taxon>
        <taxon>Segnochrobactrum</taxon>
    </lineage>
</organism>
<proteinExistence type="predicted"/>
<dbReference type="EMBL" id="VWNA01000001">
    <property type="protein sequence ID" value="MQT12926.1"/>
    <property type="molecule type" value="Genomic_DNA"/>
</dbReference>
<feature type="domain" description="HTH tetR-type" evidence="3">
    <location>
        <begin position="85"/>
        <end position="144"/>
    </location>
</feature>
<dbReference type="PROSITE" id="PS50977">
    <property type="entry name" value="HTH_TETR_2"/>
    <property type="match status" value="1"/>
</dbReference>
<evidence type="ECO:0000313" key="4">
    <source>
        <dbReference type="EMBL" id="MQT12926.1"/>
    </source>
</evidence>
<reference evidence="4 5" key="1">
    <citation type="submission" date="2019-09" db="EMBL/GenBank/DDBJ databases">
        <title>Segnochrobactrum spirostomi gen. nov., sp. nov., isolated from the ciliate Spirostomum cf. yagiui and description of a novel family, Segnochrobactraceae fam. nov. within the order Rhizobiales of the class Alphaproteobacteria.</title>
        <authorList>
            <person name="Akter S."/>
            <person name="Shazib S.U.A."/>
            <person name="Shin M.K."/>
        </authorList>
    </citation>
    <scope>NUCLEOTIDE SEQUENCE [LARGE SCALE GENOMIC DNA]</scope>
    <source>
        <strain evidence="4 5">Sp-1</strain>
    </source>
</reference>
<evidence type="ECO:0000259" key="3">
    <source>
        <dbReference type="PROSITE" id="PS50977"/>
    </source>
</evidence>
<comment type="caution">
    <text evidence="4">The sequence shown here is derived from an EMBL/GenBank/DDBJ whole genome shotgun (WGS) entry which is preliminary data.</text>
</comment>